<dbReference type="SMART" id="SM00360">
    <property type="entry name" value="RRM"/>
    <property type="match status" value="3"/>
</dbReference>
<feature type="region of interest" description="Disordered" evidence="3">
    <location>
        <begin position="439"/>
        <end position="460"/>
    </location>
</feature>
<dbReference type="GO" id="GO:0003723">
    <property type="term" value="F:RNA binding"/>
    <property type="evidence" value="ECO:0007669"/>
    <property type="project" value="UniProtKB-UniRule"/>
</dbReference>
<dbReference type="OrthoDB" id="6159137at2759"/>
<dbReference type="CDD" id="cd00590">
    <property type="entry name" value="RRM_SF"/>
    <property type="match status" value="2"/>
</dbReference>
<protein>
    <recommendedName>
        <fullName evidence="4">RRM domain-containing protein</fullName>
    </recommendedName>
</protein>
<feature type="domain" description="RRM" evidence="4">
    <location>
        <begin position="116"/>
        <end position="201"/>
    </location>
</feature>
<dbReference type="PROSITE" id="PS50102">
    <property type="entry name" value="RRM"/>
    <property type="match status" value="3"/>
</dbReference>
<reference evidence="5 6" key="1">
    <citation type="submission" date="2015-04" db="EMBL/GenBank/DDBJ databases">
        <title>Complete genome sequence of Schizopora paradoxa KUC8140, a cosmopolitan wood degrader in East Asia.</title>
        <authorList>
            <consortium name="DOE Joint Genome Institute"/>
            <person name="Min B."/>
            <person name="Park H."/>
            <person name="Jang Y."/>
            <person name="Kim J.-J."/>
            <person name="Kim K.H."/>
            <person name="Pangilinan J."/>
            <person name="Lipzen A."/>
            <person name="Riley R."/>
            <person name="Grigoriev I.V."/>
            <person name="Spatafora J.W."/>
            <person name="Choi I.-G."/>
        </authorList>
    </citation>
    <scope>NUCLEOTIDE SEQUENCE [LARGE SCALE GENOMIC DNA]</scope>
    <source>
        <strain evidence="5 6">KUC8140</strain>
    </source>
</reference>
<feature type="compositionally biased region" description="Polar residues" evidence="3">
    <location>
        <begin position="624"/>
        <end position="635"/>
    </location>
</feature>
<evidence type="ECO:0000256" key="3">
    <source>
        <dbReference type="SAM" id="MobiDB-lite"/>
    </source>
</evidence>
<dbReference type="SUPFAM" id="SSF54928">
    <property type="entry name" value="RNA-binding domain, RBD"/>
    <property type="match status" value="2"/>
</dbReference>
<sequence length="885" mass="95793">MADDFVVDNTVAAPRGHPLLTEPKLYIANLNKNVTKEDLFQCFHSVIPFRPTLDHSKDPVEGHIDFKELAMAEKALATLNNRPLQPNRDLGLVNIYAYPPESPPSELPTPNALPRLVRQLPSSYYDPFATSASLLYDLFRTFGPIHSARVSRARNARGEEDEEEVEGVIEFWNEEDAMRAEEAMHCAEVGGRNIAVKVLQQGGNAPHGSQGRSFSAHAPVFVPGGAPPYGGYPQPTPPYTPSPPHLSPYGHTPSPPHQGFYGAYPNQHSPYSSPPSRRTSGPFTPGPGQQVQFGSGSHSGLIDPCNLFCKNLDPDIDSNALFQHFHEFGQIVSARVMRDDSGRSRGFGFVSYQTPTQATAALKAMDGRVLGSKQVVVRLHEPKQLRQEKLAKRFANSSSSSTSSPGASHPGSPSPPSSQYGLYPNAGYGYGPQGYGGYGHGGRSRSGATSPTASESGFSVVGWQGQSPRAGYQALGLNISGERPRRGSGSYYNAALQGQLNMSLTSERLQAITPVMRNEIVMGELQRRVRGMDLNALANNASNQEKSEVEKVAEADALVDALLGLNLNLGETAAMLNEKGVLEERVRTLLGVGTSDDAEGQEEVEEGEIPEVPQAASAPEHPSTPVSIVENTPPRTESPSGSVGEEVAGSGAQPASTATPQPPQVKVQPKTEKEKMAASLRKLVPSLGTPVGEQREEELLGLLMSLGKRERAMCLFSDEVLRTKVIEALAVLELGDEDEEAPAPVVEKKEKASPQPQSQAQPRYTLQTLARLPCVQILEILRSPDSGSQVLKDIGLKAEDVATRDATDEFMNTLEENPNMRHRKQKLGDRLFKVLKGMEFRGVPKLVITLLDSEDLRALAHVETSYPTILKEKASVYYSATNASK</sequence>
<feature type="compositionally biased region" description="Basic and acidic residues" evidence="3">
    <location>
        <begin position="380"/>
        <end position="391"/>
    </location>
</feature>
<feature type="region of interest" description="Disordered" evidence="3">
    <location>
        <begin position="614"/>
        <end position="672"/>
    </location>
</feature>
<dbReference type="AlphaFoldDB" id="A0A0H2S9Y8"/>
<name>A0A0H2S9Y8_9AGAM</name>
<feature type="region of interest" description="Disordered" evidence="3">
    <location>
        <begin position="225"/>
        <end position="296"/>
    </location>
</feature>
<dbReference type="InterPro" id="IPR012677">
    <property type="entry name" value="Nucleotide-bd_a/b_plait_sf"/>
</dbReference>
<dbReference type="InterPro" id="IPR052462">
    <property type="entry name" value="SLIRP/GR-RBP-like"/>
</dbReference>
<proteinExistence type="predicted"/>
<feature type="compositionally biased region" description="Low complexity" evidence="3">
    <location>
        <begin position="397"/>
        <end position="411"/>
    </location>
</feature>
<dbReference type="InterPro" id="IPR035979">
    <property type="entry name" value="RBD_domain_sf"/>
</dbReference>
<feature type="compositionally biased region" description="Low complexity" evidence="3">
    <location>
        <begin position="637"/>
        <end position="668"/>
    </location>
</feature>
<dbReference type="InParanoid" id="A0A0H2S9Y8"/>
<organism evidence="5 6">
    <name type="scientific">Schizopora paradoxa</name>
    <dbReference type="NCBI Taxonomy" id="27342"/>
    <lineage>
        <taxon>Eukaryota</taxon>
        <taxon>Fungi</taxon>
        <taxon>Dikarya</taxon>
        <taxon>Basidiomycota</taxon>
        <taxon>Agaricomycotina</taxon>
        <taxon>Agaricomycetes</taxon>
        <taxon>Hymenochaetales</taxon>
        <taxon>Schizoporaceae</taxon>
        <taxon>Schizopora</taxon>
    </lineage>
</organism>
<dbReference type="Proteomes" id="UP000053477">
    <property type="component" value="Unassembled WGS sequence"/>
</dbReference>
<keyword evidence="1 2" id="KW-0694">RNA-binding</keyword>
<gene>
    <name evidence="5" type="ORF">SCHPADRAFT_920928</name>
</gene>
<evidence type="ECO:0000313" key="5">
    <source>
        <dbReference type="EMBL" id="KLO13686.1"/>
    </source>
</evidence>
<evidence type="ECO:0000259" key="4">
    <source>
        <dbReference type="PROSITE" id="PS50102"/>
    </source>
</evidence>
<feature type="compositionally biased region" description="Polar residues" evidence="3">
    <location>
        <begin position="287"/>
        <end position="296"/>
    </location>
</feature>
<feature type="compositionally biased region" description="Low complexity" evidence="3">
    <location>
        <begin position="269"/>
        <end position="283"/>
    </location>
</feature>
<evidence type="ECO:0000256" key="2">
    <source>
        <dbReference type="PROSITE-ProRule" id="PRU00176"/>
    </source>
</evidence>
<evidence type="ECO:0000256" key="1">
    <source>
        <dbReference type="ARBA" id="ARBA00022884"/>
    </source>
</evidence>
<feature type="compositionally biased region" description="Low complexity" evidence="3">
    <location>
        <begin position="753"/>
        <end position="762"/>
    </location>
</feature>
<feature type="region of interest" description="Disordered" evidence="3">
    <location>
        <begin position="738"/>
        <end position="762"/>
    </location>
</feature>
<accession>A0A0H2S9Y8</accession>
<dbReference type="STRING" id="27342.A0A0H2S9Y8"/>
<feature type="region of interest" description="Disordered" evidence="3">
    <location>
        <begin position="380"/>
        <end position="425"/>
    </location>
</feature>
<feature type="domain" description="RRM" evidence="4">
    <location>
        <begin position="305"/>
        <end position="382"/>
    </location>
</feature>
<keyword evidence="6" id="KW-1185">Reference proteome</keyword>
<feature type="compositionally biased region" description="Polar residues" evidence="3">
    <location>
        <begin position="446"/>
        <end position="457"/>
    </location>
</feature>
<dbReference type="PANTHER" id="PTHR48027">
    <property type="entry name" value="HETEROGENEOUS NUCLEAR RIBONUCLEOPROTEIN 87F-RELATED"/>
    <property type="match status" value="1"/>
</dbReference>
<dbReference type="Gene3D" id="3.30.70.330">
    <property type="match status" value="3"/>
</dbReference>
<dbReference type="Pfam" id="PF00076">
    <property type="entry name" value="RRM_1"/>
    <property type="match status" value="2"/>
</dbReference>
<dbReference type="EMBL" id="KQ085955">
    <property type="protein sequence ID" value="KLO13686.1"/>
    <property type="molecule type" value="Genomic_DNA"/>
</dbReference>
<dbReference type="InterPro" id="IPR000504">
    <property type="entry name" value="RRM_dom"/>
</dbReference>
<feature type="compositionally biased region" description="Pro residues" evidence="3">
    <location>
        <begin position="234"/>
        <end position="246"/>
    </location>
</feature>
<feature type="domain" description="RRM" evidence="4">
    <location>
        <begin position="23"/>
        <end position="90"/>
    </location>
</feature>
<evidence type="ECO:0000313" key="6">
    <source>
        <dbReference type="Proteomes" id="UP000053477"/>
    </source>
</evidence>